<evidence type="ECO:0000313" key="2">
    <source>
        <dbReference type="EMBL" id="RYU93960.1"/>
    </source>
</evidence>
<feature type="domain" description="Secretion system C-terminal sorting" evidence="1">
    <location>
        <begin position="553"/>
        <end position="623"/>
    </location>
</feature>
<dbReference type="InterPro" id="IPR026444">
    <property type="entry name" value="Secre_tail"/>
</dbReference>
<dbReference type="Proteomes" id="UP000293162">
    <property type="component" value="Unassembled WGS sequence"/>
</dbReference>
<organism evidence="2 3">
    <name type="scientific">Emticicia agri</name>
    <dbReference type="NCBI Taxonomy" id="2492393"/>
    <lineage>
        <taxon>Bacteria</taxon>
        <taxon>Pseudomonadati</taxon>
        <taxon>Bacteroidota</taxon>
        <taxon>Cytophagia</taxon>
        <taxon>Cytophagales</taxon>
        <taxon>Leadbetterellaceae</taxon>
        <taxon>Emticicia</taxon>
    </lineage>
</organism>
<keyword evidence="3" id="KW-1185">Reference proteome</keyword>
<evidence type="ECO:0000313" key="3">
    <source>
        <dbReference type="Proteomes" id="UP000293162"/>
    </source>
</evidence>
<name>A0A4V1ZCV3_9BACT</name>
<accession>A0A4V1ZCV3</accession>
<dbReference type="Pfam" id="PF18962">
    <property type="entry name" value="Por_Secre_tail"/>
    <property type="match status" value="1"/>
</dbReference>
<protein>
    <submittedName>
        <fullName evidence="2">T9SS type A sorting domain-containing protein</fullName>
    </submittedName>
</protein>
<dbReference type="NCBIfam" id="TIGR04183">
    <property type="entry name" value="Por_Secre_tail"/>
    <property type="match status" value="1"/>
</dbReference>
<sequence length="626" mass="70839">MQSFSFMRKTLLCTYFCICWCQLAFGRSDMTDSMRMGASFLPVKTEVDTCNSPAFRIERTGDVLKIAGSVLAENDFTYQWYKNGEAIPNATGKTWQTKEAGYYTLKLTTKTSPACVKTSANFISIYAPASDTSLILFVDYRANKLTTIPTIAGSSLEWYRDNQLLVGETSNAIDYQATGTYQVKERYQNITRESNELVLNTGVAIEIVKETYLQLGDPCRPGPYLKTNFLSDIPVQYQWYLNGNPVKDSTNSHFNPITIGEYQVSVYIPSRNRTYVSGKYKLLPIDFPKSLPISVEEACSGNALLKVNDAFMQKYQFQSIIWRLDGQEIPNEIYPYYRATKSGYYTFSVKYLVNAQTQECTYNSFIEYTKKTDSDLNVGYAYAGSGCVVDSFKIFVDYNKSYTYSWMKNDTLLKNQTTHELFIRDKSIYKSFINKGNGCINETNPITLKGCTPDESGQFLLLNPPVVTADKTTVFVNEQSYIRANGCSNVSFQWLKDTEPIVGANKAEFEIKQSGTYRLQIEKSGCKAVSEPVRIVVENLLSEEPDIDLQVKVFPNPFNESVIIELPTSVGKETEVKLTDVTGKLVKNQKVDSKHSLELSNLPDGVYLLSFYIGEKRVVKKIVKRH</sequence>
<evidence type="ECO:0000259" key="1">
    <source>
        <dbReference type="Pfam" id="PF18962"/>
    </source>
</evidence>
<reference evidence="2 3" key="1">
    <citation type="submission" date="2019-02" db="EMBL/GenBank/DDBJ databases">
        <title>Bacterial novel species Emticicia sp. 17J42-9 isolated from soil.</title>
        <authorList>
            <person name="Jung H.-Y."/>
        </authorList>
    </citation>
    <scope>NUCLEOTIDE SEQUENCE [LARGE SCALE GENOMIC DNA]</scope>
    <source>
        <strain evidence="2 3">17J42-9</strain>
    </source>
</reference>
<dbReference type="EMBL" id="SEWF01000034">
    <property type="protein sequence ID" value="RYU93960.1"/>
    <property type="molecule type" value="Genomic_DNA"/>
</dbReference>
<dbReference type="OrthoDB" id="2582440at2"/>
<comment type="caution">
    <text evidence="2">The sequence shown here is derived from an EMBL/GenBank/DDBJ whole genome shotgun (WGS) entry which is preliminary data.</text>
</comment>
<dbReference type="AlphaFoldDB" id="A0A4V1ZCV3"/>
<gene>
    <name evidence="2" type="ORF">EWM59_19565</name>
</gene>
<proteinExistence type="predicted"/>